<keyword evidence="1" id="KW-0732">Signal</keyword>
<feature type="domain" description="Solute-binding protein family 5" evidence="2">
    <location>
        <begin position="88"/>
        <end position="457"/>
    </location>
</feature>
<dbReference type="CDD" id="cd08512">
    <property type="entry name" value="PBP2_NikA_DppA_OppA_like_7"/>
    <property type="match status" value="1"/>
</dbReference>
<dbReference type="Proteomes" id="UP001519271">
    <property type="component" value="Unassembled WGS sequence"/>
</dbReference>
<evidence type="ECO:0000313" key="4">
    <source>
        <dbReference type="Proteomes" id="UP001519271"/>
    </source>
</evidence>
<sequence length="541" mass="59421">MKISNLKKMLAILTVSTIITACGTGAATPTTPNAPTTPAADDGFLYVAQQLVGTIDPAQIKDETEVLTAINLYDPLFYPDMENDSMAPVPFVAESYTVDDSAKVYTMKIRKDITFQSGNKLKAADVVYSMERMIAINKGFAWLWSGVLDSAKATDEYTVVFTLKNPYAPFVSTLTQLFIVDSELLKANKAAGDFGDNGDYGLAYIAENAAGSGPYKLAKWDRQSYIDFVAFEGYWRGWKDNQIKKAQMLTITEEATVKTLLVSGEADMIHQWLAVSAYQELKSTSGVVVAEDPSAKLQYFPMNMQKAPTDDINVRQAIAYAIDYTTALEDILGNSVAAAGAVPVVVPGASENVKPVTRDLEKAKAALAASKYAGKEVKVTFMYLGENAQQRQFAQLVAANLSEIGITVEQMPVSWAQVTEAASKPDTTPNLTVISDSLKYPHVDSHTYGIYHSSAKGSYRSMSWFLDAEVDQILTDARKAATEEEQMSLYKKSQELVTAKFPAVYLANPTHYLAYRDYVKDYNYTGLMGYDLAFYGLTIQK</sequence>
<dbReference type="PANTHER" id="PTHR30290">
    <property type="entry name" value="PERIPLASMIC BINDING COMPONENT OF ABC TRANSPORTER"/>
    <property type="match status" value="1"/>
</dbReference>
<dbReference type="EMBL" id="JAGGKC010000024">
    <property type="protein sequence ID" value="MBP1920121.1"/>
    <property type="molecule type" value="Genomic_DNA"/>
</dbReference>
<dbReference type="InterPro" id="IPR030678">
    <property type="entry name" value="Peptide/Ni-bd"/>
</dbReference>
<dbReference type="InterPro" id="IPR000914">
    <property type="entry name" value="SBP_5_dom"/>
</dbReference>
<feature type="signal peptide" evidence="1">
    <location>
        <begin position="1"/>
        <end position="21"/>
    </location>
</feature>
<evidence type="ECO:0000313" key="3">
    <source>
        <dbReference type="EMBL" id="MBP1920121.1"/>
    </source>
</evidence>
<organism evidence="3 4">
    <name type="scientific">Youngiibacter multivorans</name>
    <dbReference type="NCBI Taxonomy" id="937251"/>
    <lineage>
        <taxon>Bacteria</taxon>
        <taxon>Bacillati</taxon>
        <taxon>Bacillota</taxon>
        <taxon>Clostridia</taxon>
        <taxon>Eubacteriales</taxon>
        <taxon>Clostridiaceae</taxon>
        <taxon>Youngiibacter</taxon>
    </lineage>
</organism>
<dbReference type="PIRSF" id="PIRSF002741">
    <property type="entry name" value="MppA"/>
    <property type="match status" value="1"/>
</dbReference>
<reference evidence="3 4" key="1">
    <citation type="submission" date="2021-03" db="EMBL/GenBank/DDBJ databases">
        <title>Genomic Encyclopedia of Type Strains, Phase IV (KMG-IV): sequencing the most valuable type-strain genomes for metagenomic binning, comparative biology and taxonomic classification.</title>
        <authorList>
            <person name="Goeker M."/>
        </authorList>
    </citation>
    <scope>NUCLEOTIDE SEQUENCE [LARGE SCALE GENOMIC DNA]</scope>
    <source>
        <strain evidence="3 4">DSM 6139</strain>
    </source>
</reference>
<dbReference type="InterPro" id="IPR039424">
    <property type="entry name" value="SBP_5"/>
</dbReference>
<dbReference type="RefSeq" id="WP_209460299.1">
    <property type="nucleotide sequence ID" value="NZ_JAGGKC010000024.1"/>
</dbReference>
<feature type="chain" id="PRO_5047447812" evidence="1">
    <location>
        <begin position="22"/>
        <end position="541"/>
    </location>
</feature>
<dbReference type="SUPFAM" id="SSF53850">
    <property type="entry name" value="Periplasmic binding protein-like II"/>
    <property type="match status" value="1"/>
</dbReference>
<gene>
    <name evidence="3" type="ORF">J2Z34_002619</name>
</gene>
<dbReference type="PROSITE" id="PS51257">
    <property type="entry name" value="PROKAR_LIPOPROTEIN"/>
    <property type="match status" value="1"/>
</dbReference>
<accession>A0ABS4G6G3</accession>
<dbReference type="Pfam" id="PF00496">
    <property type="entry name" value="SBP_bac_5"/>
    <property type="match status" value="1"/>
</dbReference>
<evidence type="ECO:0000259" key="2">
    <source>
        <dbReference type="Pfam" id="PF00496"/>
    </source>
</evidence>
<dbReference type="Gene3D" id="3.90.76.10">
    <property type="entry name" value="Dipeptide-binding Protein, Domain 1"/>
    <property type="match status" value="1"/>
</dbReference>
<evidence type="ECO:0000256" key="1">
    <source>
        <dbReference type="SAM" id="SignalP"/>
    </source>
</evidence>
<dbReference type="Gene3D" id="3.40.190.10">
    <property type="entry name" value="Periplasmic binding protein-like II"/>
    <property type="match status" value="1"/>
</dbReference>
<proteinExistence type="predicted"/>
<protein>
    <submittedName>
        <fullName evidence="3">Peptide/nickel transport system substrate-binding protein</fullName>
    </submittedName>
</protein>
<name>A0ABS4G6G3_9CLOT</name>
<keyword evidence="4" id="KW-1185">Reference proteome</keyword>
<dbReference type="Gene3D" id="3.10.105.10">
    <property type="entry name" value="Dipeptide-binding Protein, Domain 3"/>
    <property type="match status" value="1"/>
</dbReference>
<comment type="caution">
    <text evidence="3">The sequence shown here is derived from an EMBL/GenBank/DDBJ whole genome shotgun (WGS) entry which is preliminary data.</text>
</comment>